<keyword evidence="1" id="KW-1133">Transmembrane helix</keyword>
<dbReference type="AlphaFoldDB" id="A0AAP2VMA8"/>
<dbReference type="EMBL" id="JAJCNI010000028">
    <property type="protein sequence ID" value="MCB6519765.1"/>
    <property type="molecule type" value="Genomic_DNA"/>
</dbReference>
<reference evidence="2" key="1">
    <citation type="submission" date="2021-10" db="EMBL/GenBank/DDBJ databases">
        <title>Collection of gut derived symbiotic bacterial strains cultured from healthy donors.</title>
        <authorList>
            <person name="Lin H."/>
            <person name="Littmann E."/>
            <person name="Kohout C."/>
            <person name="Pamer E.G."/>
        </authorList>
    </citation>
    <scope>NUCLEOTIDE SEQUENCE</scope>
    <source>
        <strain evidence="2">DFI.2.94</strain>
    </source>
</reference>
<proteinExistence type="predicted"/>
<dbReference type="Proteomes" id="UP001198806">
    <property type="component" value="Unassembled WGS sequence"/>
</dbReference>
<organism evidence="2 3">
    <name type="scientific">Parabacteroides distasonis</name>
    <dbReference type="NCBI Taxonomy" id="823"/>
    <lineage>
        <taxon>Bacteria</taxon>
        <taxon>Pseudomonadati</taxon>
        <taxon>Bacteroidota</taxon>
        <taxon>Bacteroidia</taxon>
        <taxon>Bacteroidales</taxon>
        <taxon>Tannerellaceae</taxon>
        <taxon>Parabacteroides</taxon>
    </lineage>
</organism>
<evidence type="ECO:0000256" key="1">
    <source>
        <dbReference type="SAM" id="Phobius"/>
    </source>
</evidence>
<evidence type="ECO:0000313" key="2">
    <source>
        <dbReference type="EMBL" id="MCB6519765.1"/>
    </source>
</evidence>
<name>A0AAP2VMA8_PARDI</name>
<accession>A0AAP2VMA8</accession>
<feature type="transmembrane region" description="Helical" evidence="1">
    <location>
        <begin position="6"/>
        <end position="21"/>
    </location>
</feature>
<sequence>MNVVDLILVAILACVTLHFYFRKKKKALSSFSGKEKEKPIREAVRKEGQERACPVICVVFQPELEEEELAAEIADMYLHGRAYYYSGKPLPEQPKEEPISIKYKDVQWDRLKTIHV</sequence>
<keyword evidence="1" id="KW-0812">Transmembrane</keyword>
<evidence type="ECO:0000313" key="3">
    <source>
        <dbReference type="Proteomes" id="UP001198806"/>
    </source>
</evidence>
<dbReference type="RefSeq" id="WP_008781153.1">
    <property type="nucleotide sequence ID" value="NZ_JABAFE010000018.1"/>
</dbReference>
<comment type="caution">
    <text evidence="2">The sequence shown here is derived from an EMBL/GenBank/DDBJ whole genome shotgun (WGS) entry which is preliminary data.</text>
</comment>
<protein>
    <submittedName>
        <fullName evidence="2">Uncharacterized protein</fullName>
    </submittedName>
</protein>
<keyword evidence="1" id="KW-0472">Membrane</keyword>
<gene>
    <name evidence="2" type="ORF">LI194_18430</name>
</gene>